<dbReference type="Pfam" id="PF00704">
    <property type="entry name" value="Glyco_hydro_18"/>
    <property type="match status" value="1"/>
</dbReference>
<accession>A0A8H3FVV4</accession>
<evidence type="ECO:0000256" key="8">
    <source>
        <dbReference type="ARBA" id="ARBA00023326"/>
    </source>
</evidence>
<dbReference type="PANTHER" id="PTHR11177">
    <property type="entry name" value="CHITINASE"/>
    <property type="match status" value="1"/>
</dbReference>
<evidence type="ECO:0000256" key="3">
    <source>
        <dbReference type="ARBA" id="ARBA00012729"/>
    </source>
</evidence>
<evidence type="ECO:0000259" key="12">
    <source>
        <dbReference type="PROSITE" id="PS51910"/>
    </source>
</evidence>
<dbReference type="Gene3D" id="3.10.50.10">
    <property type="match status" value="1"/>
</dbReference>
<protein>
    <recommendedName>
        <fullName evidence="3">chitinase</fullName>
        <ecNumber evidence="3">3.2.1.14</ecNumber>
    </recommendedName>
</protein>
<dbReference type="SMART" id="SM00636">
    <property type="entry name" value="Glyco_18"/>
    <property type="match status" value="1"/>
</dbReference>
<dbReference type="InterPro" id="IPR017853">
    <property type="entry name" value="GH"/>
</dbReference>
<dbReference type="InterPro" id="IPR029070">
    <property type="entry name" value="Chitinase_insertion_sf"/>
</dbReference>
<keyword evidence="7 9" id="KW-0326">Glycosidase</keyword>
<dbReference type="SUPFAM" id="SSF51445">
    <property type="entry name" value="(Trans)glycosidases"/>
    <property type="match status" value="1"/>
</dbReference>
<evidence type="ECO:0000256" key="7">
    <source>
        <dbReference type="ARBA" id="ARBA00023295"/>
    </source>
</evidence>
<evidence type="ECO:0000313" key="14">
    <source>
        <dbReference type="Proteomes" id="UP000664203"/>
    </source>
</evidence>
<dbReference type="InterPro" id="IPR050314">
    <property type="entry name" value="Glycosyl_Hydrlase_18"/>
</dbReference>
<dbReference type="InterPro" id="IPR001579">
    <property type="entry name" value="Glyco_hydro_18_chit_AS"/>
</dbReference>
<proteinExistence type="inferred from homology"/>
<organism evidence="13 14">
    <name type="scientific">Alectoria fallacina</name>
    <dbReference type="NCBI Taxonomy" id="1903189"/>
    <lineage>
        <taxon>Eukaryota</taxon>
        <taxon>Fungi</taxon>
        <taxon>Dikarya</taxon>
        <taxon>Ascomycota</taxon>
        <taxon>Pezizomycotina</taxon>
        <taxon>Lecanoromycetes</taxon>
        <taxon>OSLEUM clade</taxon>
        <taxon>Lecanoromycetidae</taxon>
        <taxon>Lecanorales</taxon>
        <taxon>Lecanorineae</taxon>
        <taxon>Parmeliaceae</taxon>
        <taxon>Alectoria</taxon>
    </lineage>
</organism>
<dbReference type="PROSITE" id="PS51910">
    <property type="entry name" value="GH18_2"/>
    <property type="match status" value="1"/>
</dbReference>
<dbReference type="Proteomes" id="UP000664203">
    <property type="component" value="Unassembled WGS sequence"/>
</dbReference>
<keyword evidence="14" id="KW-1185">Reference proteome</keyword>
<dbReference type="Gene3D" id="3.20.20.80">
    <property type="entry name" value="Glycosidases"/>
    <property type="match status" value="1"/>
</dbReference>
<feature type="region of interest" description="Disordered" evidence="10">
    <location>
        <begin position="1171"/>
        <end position="1200"/>
    </location>
</feature>
<keyword evidence="8" id="KW-0624">Polysaccharide degradation</keyword>
<feature type="signal peptide" evidence="11">
    <location>
        <begin position="1"/>
        <end position="18"/>
    </location>
</feature>
<dbReference type="InterPro" id="IPR011583">
    <property type="entry name" value="Chitinase_II/V-like_cat"/>
</dbReference>
<evidence type="ECO:0000256" key="11">
    <source>
        <dbReference type="SAM" id="SignalP"/>
    </source>
</evidence>
<comment type="catalytic activity">
    <reaction evidence="1">
        <text>Random endo-hydrolysis of N-acetyl-beta-D-glucosaminide (1-&gt;4)-beta-linkages in chitin and chitodextrins.</text>
        <dbReference type="EC" id="3.2.1.14"/>
    </reaction>
</comment>
<dbReference type="PROSITE" id="PS01095">
    <property type="entry name" value="GH18_1"/>
    <property type="match status" value="1"/>
</dbReference>
<dbReference type="EMBL" id="CAJPDR010000317">
    <property type="protein sequence ID" value="CAF9932022.1"/>
    <property type="molecule type" value="Genomic_DNA"/>
</dbReference>
<keyword evidence="6" id="KW-0119">Carbohydrate metabolism</keyword>
<dbReference type="GO" id="GO:0008061">
    <property type="term" value="F:chitin binding"/>
    <property type="evidence" value="ECO:0007669"/>
    <property type="project" value="InterPro"/>
</dbReference>
<sequence length="1200" mass="131936">MRMKKMSNILTAVKIAACGLFTLQSFNEEECERSSLRAKDFSWDQSFARLEHGQGFFETHHYEAAYYIFARQWKRYQANALRITLAAPVHHALSDVALMVVFVVLVQRFAEPAIVLQAVTTSLIVIRAGVLNGPTPRSVHSTFAALSMAFAVRHRTFAVAKKWKLRHAQEQVRLSALLGKFMTLIRVRPKVRRDWLMNRSPRYYEGWSTTRSCQGMYPEGIPTSAYTHLNYAFAFIDPSSFNVAPMAPTDVALYKRFTGLKNSNPGLQTWISIGGWSMTDPDQPTHMTFSDLAASKDAQSKFFASLLSFLSTYGFDGVDLDWEYPVAPERSGKKIDYENYVSFLENLRAAFKSSGHQYGLTITIPSSYWYLQNFDIVSIAKIVDWFNVMTYDLHGTWDSTDTYIGSFMYAHTNLTEIDQTMSLLWRNNIDPDQVVMGLGFYGRSFTMENPGCSTAGCPFSSGGSPGPCTDSAGTLSFAEIEKIVATGAKVTLDEAAAVKQVVWNTNQWVSYDDSDTFKMKIDYANQKCLGGTMVWASSLDDTQGTAANALSGVTGRQALSMAAVKRTTDPISSCQWGDCDGSCDDGSSAAQSGNNGGGSASLNTGCKGKDLRSYCCPSNDLPTCTWRGSAPFCKGVCHDGEVEITSSTSGFAKSCWTGHKVLCCTSRASDEAVGKCHWEGSAPKCASPFAQAPCPNSRKALTYSTYGAGGEQQCNLGYKSLCCDQPPPYQNCKWQAHGGAYLFTPFICGGGCPSGQQVIAVDPSGCLSGVQSFCCDQQATTNDPTIQDFTNKLQAFAKDPSCPPSNRGYSKRELTTTVNNKRAVLSKRDAKVEALLVPQLTGLFRNPTQNYESVLLESAYNQSFGVQYNLPVEDYQEFYGIWPNTDPNSLTESLLCMGKKANDYISGFQLGAAFSCENPCTGQTQKTKRQALWQPYFNLAHRPVSGLERRVIEDQYDTTVFGNGVDTDPSWGHLVDQIVAGNMQVLYERLILTTRGETILEVVWNLPIFNGVVDPDNQGDPRGGAPDIYAVFHFHVEHIWTTNGQQFPGIYAVVAFHGQERINSGRNQGRVDGNDGVRNLRARVLECNTGDESNQHTYFWYPGLQSVDEVAGDMATLLSRFGTYMRNMGIMTPNTFTDPNRGQLTLVPDEDPTCPAARSYFDWGGYTLSSPFMPERGNAPGPGPGGPSTGPADPDNDGTS</sequence>
<evidence type="ECO:0000313" key="13">
    <source>
        <dbReference type="EMBL" id="CAF9932022.1"/>
    </source>
</evidence>
<dbReference type="GO" id="GO:0000272">
    <property type="term" value="P:polysaccharide catabolic process"/>
    <property type="evidence" value="ECO:0007669"/>
    <property type="project" value="UniProtKB-KW"/>
</dbReference>
<comment type="caution">
    <text evidence="13">The sequence shown here is derived from an EMBL/GenBank/DDBJ whole genome shotgun (WGS) entry which is preliminary data.</text>
</comment>
<dbReference type="InterPro" id="IPR001223">
    <property type="entry name" value="Glyco_hydro18_cat"/>
</dbReference>
<dbReference type="EC" id="3.2.1.14" evidence="3"/>
<comment type="similarity">
    <text evidence="2">Belongs to the glycosyl hydrolase 18 family. Chitinase class V subfamily.</text>
</comment>
<evidence type="ECO:0000256" key="2">
    <source>
        <dbReference type="ARBA" id="ARBA00008682"/>
    </source>
</evidence>
<name>A0A8H3FVV4_9LECA</name>
<evidence type="ECO:0000256" key="1">
    <source>
        <dbReference type="ARBA" id="ARBA00000822"/>
    </source>
</evidence>
<evidence type="ECO:0000256" key="4">
    <source>
        <dbReference type="ARBA" id="ARBA00022801"/>
    </source>
</evidence>
<evidence type="ECO:0000256" key="5">
    <source>
        <dbReference type="ARBA" id="ARBA00023024"/>
    </source>
</evidence>
<dbReference type="AlphaFoldDB" id="A0A8H3FVV4"/>
<feature type="chain" id="PRO_5034166708" description="chitinase" evidence="11">
    <location>
        <begin position="19"/>
        <end position="1200"/>
    </location>
</feature>
<evidence type="ECO:0000256" key="10">
    <source>
        <dbReference type="SAM" id="MobiDB-lite"/>
    </source>
</evidence>
<gene>
    <name evidence="13" type="ORF">ALECFALPRED_005145</name>
</gene>
<reference evidence="13" key="1">
    <citation type="submission" date="2021-03" db="EMBL/GenBank/DDBJ databases">
        <authorList>
            <person name="Tagirdzhanova G."/>
        </authorList>
    </citation>
    <scope>NUCLEOTIDE SEQUENCE</scope>
</reference>
<feature type="domain" description="GH18" evidence="12">
    <location>
        <begin position="198"/>
        <end position="557"/>
    </location>
</feature>
<dbReference type="PANTHER" id="PTHR11177:SF333">
    <property type="entry name" value="CHITINASE"/>
    <property type="match status" value="1"/>
</dbReference>
<dbReference type="SUPFAM" id="SSF54556">
    <property type="entry name" value="Chitinase insertion domain"/>
    <property type="match status" value="1"/>
</dbReference>
<keyword evidence="5" id="KW-0146">Chitin degradation</keyword>
<keyword evidence="11" id="KW-0732">Signal</keyword>
<evidence type="ECO:0000256" key="9">
    <source>
        <dbReference type="RuleBase" id="RU000489"/>
    </source>
</evidence>
<dbReference type="OrthoDB" id="73875at2759"/>
<keyword evidence="4 9" id="KW-0378">Hydrolase</keyword>
<dbReference type="GO" id="GO:0006032">
    <property type="term" value="P:chitin catabolic process"/>
    <property type="evidence" value="ECO:0007669"/>
    <property type="project" value="UniProtKB-KW"/>
</dbReference>
<evidence type="ECO:0000256" key="6">
    <source>
        <dbReference type="ARBA" id="ARBA00023277"/>
    </source>
</evidence>
<dbReference type="GO" id="GO:0008843">
    <property type="term" value="F:endochitinase activity"/>
    <property type="evidence" value="ECO:0007669"/>
    <property type="project" value="UniProtKB-EC"/>
</dbReference>